<comment type="caution">
    <text evidence="3">The sequence shown here is derived from an EMBL/GenBank/DDBJ whole genome shotgun (WGS) entry which is preliminary data.</text>
</comment>
<sequence>MKNKGCSVNKNNFFKIIFYFIFIYPFQITKQNKYIKRFIHFCLTYKRFDDFTNTYNEHVQDLKDKNIQDFLIDKNQIKEFELSNDKGNISCLKIENKNSKKWVIGLHGWTENKYLALRLVQHFLNDGYNILTFDQFAHGRSYGKNTDVGFSTIEMLDTVIEFLKQNKATHIGLIGNSMGASTSVLYAQIGKYKKDINWIVADCGFSNLVRQFRWYMSTRLEKNWWQTSLFVGSKFNKHVNKDIKQYDLLKNMNQVTTPIFYIHSKGDTFINYLMSVEMYEKSNKDITEIWTPENSEHVRVIADYADQYHIKIKEFIKKHSL</sequence>
<dbReference type="PANTHER" id="PTHR43358:SF4">
    <property type="entry name" value="ALPHA_BETA HYDROLASE FOLD-1 DOMAIN-CONTAINING PROTEIN"/>
    <property type="match status" value="1"/>
</dbReference>
<evidence type="ECO:0000259" key="2">
    <source>
        <dbReference type="Pfam" id="PF00561"/>
    </source>
</evidence>
<proteinExistence type="predicted"/>
<dbReference type="PANTHER" id="PTHR43358">
    <property type="entry name" value="ALPHA/BETA-HYDROLASE"/>
    <property type="match status" value="1"/>
</dbReference>
<dbReference type="InterPro" id="IPR000073">
    <property type="entry name" value="AB_hydrolase_1"/>
</dbReference>
<reference evidence="3" key="1">
    <citation type="submission" date="2023-07" db="EMBL/GenBank/DDBJ databases">
        <title>Genomic Encyclopedia of Type Strains, Phase IV (KMG-IV): sequencing the most valuable type-strain genomes for metagenomic binning, comparative biology and taxonomic classification.</title>
        <authorList>
            <person name="Goeker M."/>
        </authorList>
    </citation>
    <scope>NUCLEOTIDE SEQUENCE [LARGE SCALE GENOMIC DNA]</scope>
    <source>
        <strain evidence="3">DSM 22019</strain>
    </source>
</reference>
<keyword evidence="1" id="KW-0812">Transmembrane</keyword>
<dbReference type="InterPro" id="IPR029058">
    <property type="entry name" value="AB_hydrolase_fold"/>
</dbReference>
<dbReference type="Proteomes" id="UP001236620">
    <property type="component" value="Unassembled WGS sequence"/>
</dbReference>
<dbReference type="Pfam" id="PF00561">
    <property type="entry name" value="Abhydrolase_1"/>
    <property type="match status" value="1"/>
</dbReference>
<feature type="domain" description="AB hydrolase-1" evidence="2">
    <location>
        <begin position="102"/>
        <end position="221"/>
    </location>
</feature>
<evidence type="ECO:0000256" key="1">
    <source>
        <dbReference type="SAM" id="Phobius"/>
    </source>
</evidence>
<dbReference type="EMBL" id="JAUSWP010000005">
    <property type="protein sequence ID" value="MDQ0567958.1"/>
    <property type="molecule type" value="Genomic_DNA"/>
</dbReference>
<keyword evidence="4" id="KW-1185">Reference proteome</keyword>
<protein>
    <submittedName>
        <fullName evidence="3">Esterase/lipase</fullName>
    </submittedName>
</protein>
<keyword evidence="1" id="KW-0472">Membrane</keyword>
<dbReference type="RefSeq" id="WP_307445129.1">
    <property type="nucleotide sequence ID" value="NZ_JAUSWP010000005.1"/>
</dbReference>
<evidence type="ECO:0000313" key="4">
    <source>
        <dbReference type="Proteomes" id="UP001236620"/>
    </source>
</evidence>
<gene>
    <name evidence="3" type="ORF">J2Z63_000605</name>
</gene>
<dbReference type="InterPro" id="IPR052920">
    <property type="entry name" value="DNA-binding_regulatory"/>
</dbReference>
<keyword evidence="1" id="KW-1133">Transmembrane helix</keyword>
<evidence type="ECO:0000313" key="3">
    <source>
        <dbReference type="EMBL" id="MDQ0567958.1"/>
    </source>
</evidence>
<accession>A0ABU0NEU1</accession>
<dbReference type="SUPFAM" id="SSF53474">
    <property type="entry name" value="alpha/beta-Hydrolases"/>
    <property type="match status" value="1"/>
</dbReference>
<feature type="transmembrane region" description="Helical" evidence="1">
    <location>
        <begin position="12"/>
        <end position="28"/>
    </location>
</feature>
<dbReference type="Gene3D" id="3.40.50.1820">
    <property type="entry name" value="alpha/beta hydrolase"/>
    <property type="match status" value="1"/>
</dbReference>
<name>A0ABU0NEU1_9MOLU</name>
<organism evidence="3 4">
    <name type="scientific">Mycoplasma yeatsii</name>
    <dbReference type="NCBI Taxonomy" id="51365"/>
    <lineage>
        <taxon>Bacteria</taxon>
        <taxon>Bacillati</taxon>
        <taxon>Mycoplasmatota</taxon>
        <taxon>Mollicutes</taxon>
        <taxon>Mycoplasmataceae</taxon>
        <taxon>Mycoplasma</taxon>
    </lineage>
</organism>